<protein>
    <submittedName>
        <fullName evidence="2">Oxidoreductase</fullName>
    </submittedName>
</protein>
<dbReference type="GO" id="GO:0016491">
    <property type="term" value="F:oxidoreductase activity"/>
    <property type="evidence" value="ECO:0007669"/>
    <property type="project" value="InterPro"/>
</dbReference>
<dbReference type="PANTHER" id="PTHR43147:SF5">
    <property type="entry name" value="OXIDOREDUCTASE"/>
    <property type="match status" value="1"/>
</dbReference>
<dbReference type="AlphaFoldDB" id="A0A1Y1HUS5"/>
<dbReference type="Pfam" id="PF00248">
    <property type="entry name" value="Aldo_ket_red"/>
    <property type="match status" value="1"/>
</dbReference>
<dbReference type="InterPro" id="IPR036812">
    <property type="entry name" value="NAD(P)_OxRdtase_dom_sf"/>
</dbReference>
<accession>A0A1Y1HUS5</accession>
<dbReference type="SUPFAM" id="SSF51430">
    <property type="entry name" value="NAD(P)-linked oxidoreductase"/>
    <property type="match status" value="1"/>
</dbReference>
<evidence type="ECO:0000313" key="2">
    <source>
        <dbReference type="EMBL" id="GAQ82385.1"/>
    </source>
</evidence>
<organism evidence="2 3">
    <name type="scientific">Klebsormidium nitens</name>
    <name type="common">Green alga</name>
    <name type="synonym">Ulothrix nitens</name>
    <dbReference type="NCBI Taxonomy" id="105231"/>
    <lineage>
        <taxon>Eukaryota</taxon>
        <taxon>Viridiplantae</taxon>
        <taxon>Streptophyta</taxon>
        <taxon>Klebsormidiophyceae</taxon>
        <taxon>Klebsormidiales</taxon>
        <taxon>Klebsormidiaceae</taxon>
        <taxon>Klebsormidium</taxon>
    </lineage>
</organism>
<feature type="domain" description="NADP-dependent oxidoreductase" evidence="1">
    <location>
        <begin position="38"/>
        <end position="339"/>
    </location>
</feature>
<dbReference type="PANTHER" id="PTHR43147">
    <property type="entry name" value="PROTEIN TAS"/>
    <property type="match status" value="1"/>
</dbReference>
<dbReference type="CDD" id="cd19101">
    <property type="entry name" value="AKR_unchar"/>
    <property type="match status" value="1"/>
</dbReference>
<dbReference type="STRING" id="105231.A0A1Y1HUS5"/>
<dbReference type="InterPro" id="IPR023210">
    <property type="entry name" value="NADP_OxRdtase_dom"/>
</dbReference>
<sequence length="353" mass="38260">MASSEGPSASAAEGADASTLPKVPIGKEIAPGLAPSAVIKGCWQLAGGHRGDRSTDRTTGKAAVEDFQPFVNAGITTFDTADIYGPSESLIGDYLRKTKDRPPVQVFTKCCFFGSSQQNVSLQAVEQKIDLSRQHLGVDSLDLVQMYWQDYSVRNYVKAAQALQALQEKGKIRAVAVTNLATKQLEEMVSAGVKIAANQVQYSLLDRRPENGLVDFCQKHDISLLPFGTVGGGFLTDKYLGVSADQASKTINTYSLQKYANTLGRVGSWDWLQELLTCLRSIADKHSTDVANVSSKWVLQRPTVAAIIIGARNANHVEDHRRLFTFELDGEDLATIDVVLAKGRKPQGDVSVS</sequence>
<reference evidence="2 3" key="1">
    <citation type="journal article" date="2014" name="Nat. Commun.">
        <title>Klebsormidium flaccidum genome reveals primary factors for plant terrestrial adaptation.</title>
        <authorList>
            <person name="Hori K."/>
            <person name="Maruyama F."/>
            <person name="Fujisawa T."/>
            <person name="Togashi T."/>
            <person name="Yamamoto N."/>
            <person name="Seo M."/>
            <person name="Sato S."/>
            <person name="Yamada T."/>
            <person name="Mori H."/>
            <person name="Tajima N."/>
            <person name="Moriyama T."/>
            <person name="Ikeuchi M."/>
            <person name="Watanabe M."/>
            <person name="Wada H."/>
            <person name="Kobayashi K."/>
            <person name="Saito M."/>
            <person name="Masuda T."/>
            <person name="Sasaki-Sekimoto Y."/>
            <person name="Mashiguchi K."/>
            <person name="Awai K."/>
            <person name="Shimojima M."/>
            <person name="Masuda S."/>
            <person name="Iwai M."/>
            <person name="Nobusawa T."/>
            <person name="Narise T."/>
            <person name="Kondo S."/>
            <person name="Saito H."/>
            <person name="Sato R."/>
            <person name="Murakawa M."/>
            <person name="Ihara Y."/>
            <person name="Oshima-Yamada Y."/>
            <person name="Ohtaka K."/>
            <person name="Satoh M."/>
            <person name="Sonobe K."/>
            <person name="Ishii M."/>
            <person name="Ohtani R."/>
            <person name="Kanamori-Sato M."/>
            <person name="Honoki R."/>
            <person name="Miyazaki D."/>
            <person name="Mochizuki H."/>
            <person name="Umetsu J."/>
            <person name="Higashi K."/>
            <person name="Shibata D."/>
            <person name="Kamiya Y."/>
            <person name="Sato N."/>
            <person name="Nakamura Y."/>
            <person name="Tabata S."/>
            <person name="Ida S."/>
            <person name="Kurokawa K."/>
            <person name="Ohta H."/>
        </authorList>
    </citation>
    <scope>NUCLEOTIDE SEQUENCE [LARGE SCALE GENOMIC DNA]</scope>
    <source>
        <strain evidence="2 3">NIES-2285</strain>
    </source>
</reference>
<dbReference type="Gene3D" id="3.20.20.100">
    <property type="entry name" value="NADP-dependent oxidoreductase domain"/>
    <property type="match status" value="1"/>
</dbReference>
<dbReference type="OMA" id="CCVGREQ"/>
<proteinExistence type="predicted"/>
<dbReference type="EMBL" id="DF237058">
    <property type="protein sequence ID" value="GAQ82385.1"/>
    <property type="molecule type" value="Genomic_DNA"/>
</dbReference>
<evidence type="ECO:0000259" key="1">
    <source>
        <dbReference type="Pfam" id="PF00248"/>
    </source>
</evidence>
<dbReference type="PRINTS" id="PR00069">
    <property type="entry name" value="ALDKETRDTASE"/>
</dbReference>
<keyword evidence="3" id="KW-1185">Reference proteome</keyword>
<evidence type="ECO:0000313" key="3">
    <source>
        <dbReference type="Proteomes" id="UP000054558"/>
    </source>
</evidence>
<gene>
    <name evidence="2" type="ORF">KFL_001090320</name>
</gene>
<dbReference type="Proteomes" id="UP000054558">
    <property type="component" value="Unassembled WGS sequence"/>
</dbReference>
<name>A0A1Y1HUS5_KLENI</name>
<dbReference type="InterPro" id="IPR020471">
    <property type="entry name" value="AKR"/>
</dbReference>
<dbReference type="OrthoDB" id="48988at2759"/>